<gene>
    <name evidence="1" type="ORF">rCG_52044</name>
</gene>
<evidence type="ECO:0000313" key="2">
    <source>
        <dbReference type="Proteomes" id="UP000234681"/>
    </source>
</evidence>
<dbReference type="PANTHER" id="PTHR21963">
    <property type="entry name" value="PF6"/>
    <property type="match status" value="1"/>
</dbReference>
<organism evidence="1 2">
    <name type="scientific">Rattus norvegicus</name>
    <name type="common">Rat</name>
    <dbReference type="NCBI Taxonomy" id="10116"/>
    <lineage>
        <taxon>Eukaryota</taxon>
        <taxon>Metazoa</taxon>
        <taxon>Chordata</taxon>
        <taxon>Craniata</taxon>
        <taxon>Vertebrata</taxon>
        <taxon>Euteleostomi</taxon>
        <taxon>Mammalia</taxon>
        <taxon>Eutheria</taxon>
        <taxon>Euarchontoglires</taxon>
        <taxon>Glires</taxon>
        <taxon>Rodentia</taxon>
        <taxon>Myomorpha</taxon>
        <taxon>Muroidea</taxon>
        <taxon>Muridae</taxon>
        <taxon>Murinae</taxon>
        <taxon>Rattus</taxon>
    </lineage>
</organism>
<reference evidence="1 2" key="1">
    <citation type="submission" date="2005-09" db="EMBL/GenBank/DDBJ databases">
        <authorList>
            <person name="Mural R.J."/>
            <person name="Li P.W."/>
            <person name="Adams M.D."/>
            <person name="Amanatides P.G."/>
            <person name="Baden-Tillson H."/>
            <person name="Barnstead M."/>
            <person name="Chin S.H."/>
            <person name="Dew I."/>
            <person name="Evans C.A."/>
            <person name="Ferriera S."/>
            <person name="Flanigan M."/>
            <person name="Fosler C."/>
            <person name="Glodek A."/>
            <person name="Gu Z."/>
            <person name="Holt R.A."/>
            <person name="Jennings D."/>
            <person name="Kraft C.L."/>
            <person name="Lu F."/>
            <person name="Nguyen T."/>
            <person name="Nusskern D.R."/>
            <person name="Pfannkoch C.M."/>
            <person name="Sitter C."/>
            <person name="Sutton G.G."/>
            <person name="Venter J.C."/>
            <person name="Wang Z."/>
            <person name="Woodage T."/>
            <person name="Zheng X.H."/>
            <person name="Zhong F."/>
        </authorList>
    </citation>
    <scope>NUCLEOTIDE SEQUENCE [LARGE SCALE GENOMIC DNA]</scope>
    <source>
        <strain>BN</strain>
        <strain evidence="2">Sprague-Dawley</strain>
    </source>
</reference>
<dbReference type="AlphaFoldDB" id="A6K3F6"/>
<protein>
    <submittedName>
        <fullName evidence="1">RCG52044</fullName>
    </submittedName>
</protein>
<evidence type="ECO:0000313" key="1">
    <source>
        <dbReference type="EMBL" id="EDL85544.1"/>
    </source>
</evidence>
<dbReference type="PANTHER" id="PTHR21963:SF1">
    <property type="entry name" value="SPERM-ASSOCIATED ANTIGEN 17"/>
    <property type="match status" value="1"/>
</dbReference>
<dbReference type="Proteomes" id="UP000234681">
    <property type="component" value="Chromosome 2"/>
</dbReference>
<accession>A6K3F6</accession>
<name>A6K3F6_RAT</name>
<sequence length="169" mass="18436">MPIKIPTQSLLQDVTGKARKEKVRLPHYMMSCKPKCQPHTKVEDSVGGKVNTSSIACAAIYNPDVSPFGFHLLPPSIQFGVLKEGHTYATIVKLKNVGVDFCRFRVKQPPPSTGLKVTYKPGPVAAGLQAELKVELFAMAVGEDGAKDSAHISHTIEILTEHDVLFLPF</sequence>
<proteinExistence type="predicted"/>
<dbReference type="InterPro" id="IPR026173">
    <property type="entry name" value="SPAG17"/>
</dbReference>
<dbReference type="EMBL" id="CH474015">
    <property type="protein sequence ID" value="EDL85544.1"/>
    <property type="molecule type" value="Genomic_DNA"/>
</dbReference>
<dbReference type="Pfam" id="PF14874">
    <property type="entry name" value="PapD-like"/>
    <property type="match status" value="1"/>
</dbReference>